<reference evidence="3" key="1">
    <citation type="submission" date="2023-03" db="EMBL/GenBank/DDBJ databases">
        <title>Massive genome expansion in bonnet fungi (Mycena s.s.) driven by repeated elements and novel gene families across ecological guilds.</title>
        <authorList>
            <consortium name="Lawrence Berkeley National Laboratory"/>
            <person name="Harder C.B."/>
            <person name="Miyauchi S."/>
            <person name="Viragh M."/>
            <person name="Kuo A."/>
            <person name="Thoen E."/>
            <person name="Andreopoulos B."/>
            <person name="Lu D."/>
            <person name="Skrede I."/>
            <person name="Drula E."/>
            <person name="Henrissat B."/>
            <person name="Morin E."/>
            <person name="Kohler A."/>
            <person name="Barry K."/>
            <person name="LaButti K."/>
            <person name="Morin E."/>
            <person name="Salamov A."/>
            <person name="Lipzen A."/>
            <person name="Mereny Z."/>
            <person name="Hegedus B."/>
            <person name="Baldrian P."/>
            <person name="Stursova M."/>
            <person name="Weitz H."/>
            <person name="Taylor A."/>
            <person name="Grigoriev I.V."/>
            <person name="Nagy L.G."/>
            <person name="Martin F."/>
            <person name="Kauserud H."/>
        </authorList>
    </citation>
    <scope>NUCLEOTIDE SEQUENCE</scope>
    <source>
        <strain evidence="3">CBHHK002</strain>
    </source>
</reference>
<evidence type="ECO:0000313" key="3">
    <source>
        <dbReference type="EMBL" id="KAJ7343047.1"/>
    </source>
</evidence>
<dbReference type="EMBL" id="JARIHO010000024">
    <property type="protein sequence ID" value="KAJ7343047.1"/>
    <property type="molecule type" value="Genomic_DNA"/>
</dbReference>
<accession>A0AAD7ENG4</accession>
<feature type="compositionally biased region" description="Low complexity" evidence="1">
    <location>
        <begin position="1"/>
        <end position="25"/>
    </location>
</feature>
<sequence length="476" mass="54072">MSFASASAPESPITPSPSSASTQPSLRAARRTQWQKINDVLHTYSFPNLGDFLVCLFHLHVRGEKDPRTQCHRQAVGTFLQGKSTVKMADLIESFYHHHKSQPKKDSDDYHSAFSPNKPLTKIQCTRPCLSVWATCLIGNHAYFRNWAGRSRQRHLRATTNGHVTNADIMTWEDTEFMLQALARQYQDEDPFVWYMTECFMASRKKGKVIVKKNRPHPVIQVSAISSFILSRNQYVSSELRLPLRLWLFACQAHIDIKHVFCCFGYSVGDGVSCKALNSMTNSSMNHLQEKVWDVTEHGMADYGKVLDNIQHYDRVFEQGLSHESQLKVETACMAFCLENVKPSAMRVKDHIACIVAQGCQKMTTESLLASIDWTHNYSVVDLHFVRVLADFIPQLYHLSTEISTQFRTVLTKQCVAPTKTVLQPLITNSEREVENKGMQSALLDFDKQMGVEPEKSDNILSWVRGNSASHATVMH</sequence>
<keyword evidence="4" id="KW-1185">Reference proteome</keyword>
<dbReference type="Pfam" id="PF20231">
    <property type="entry name" value="DUF6589"/>
    <property type="match status" value="1"/>
</dbReference>
<proteinExistence type="predicted"/>
<evidence type="ECO:0000256" key="1">
    <source>
        <dbReference type="SAM" id="MobiDB-lite"/>
    </source>
</evidence>
<comment type="caution">
    <text evidence="3">The sequence shown here is derived from an EMBL/GenBank/DDBJ whole genome shotgun (WGS) entry which is preliminary data.</text>
</comment>
<dbReference type="AlphaFoldDB" id="A0AAD7ENG4"/>
<evidence type="ECO:0000313" key="4">
    <source>
        <dbReference type="Proteomes" id="UP001218218"/>
    </source>
</evidence>
<dbReference type="Proteomes" id="UP001218218">
    <property type="component" value="Unassembled WGS sequence"/>
</dbReference>
<dbReference type="InterPro" id="IPR046496">
    <property type="entry name" value="DUF6589"/>
</dbReference>
<name>A0AAD7ENG4_9AGAR</name>
<protein>
    <recommendedName>
        <fullName evidence="2">DUF6589 domain-containing protein</fullName>
    </recommendedName>
</protein>
<evidence type="ECO:0000259" key="2">
    <source>
        <dbReference type="Pfam" id="PF20231"/>
    </source>
</evidence>
<organism evidence="3 4">
    <name type="scientific">Mycena albidolilacea</name>
    <dbReference type="NCBI Taxonomy" id="1033008"/>
    <lineage>
        <taxon>Eukaryota</taxon>
        <taxon>Fungi</taxon>
        <taxon>Dikarya</taxon>
        <taxon>Basidiomycota</taxon>
        <taxon>Agaricomycotina</taxon>
        <taxon>Agaricomycetes</taxon>
        <taxon>Agaricomycetidae</taxon>
        <taxon>Agaricales</taxon>
        <taxon>Marasmiineae</taxon>
        <taxon>Mycenaceae</taxon>
        <taxon>Mycena</taxon>
    </lineage>
</organism>
<gene>
    <name evidence="3" type="ORF">DFH08DRAFT_703611</name>
</gene>
<feature type="domain" description="DUF6589" evidence="2">
    <location>
        <begin position="361"/>
        <end position="470"/>
    </location>
</feature>
<feature type="region of interest" description="Disordered" evidence="1">
    <location>
        <begin position="1"/>
        <end position="27"/>
    </location>
</feature>